<sequence>MSHLIPSGHRRPLAARPAPLRLAVPGFAHPLVAPAEWGGLQRAGLPLDWVTLGSTALRESDGVTGGPGARQDPYWLAAVVPLRTAGVRVLGHLDLAHGARPFGELLSDAQRFLNWYRVDGFLLARCPADAEALPEVRRVAGALRTVLERAHLVLAQGTHPSPGYAEVADQLVTFAGPWSGYRWSRAAEWTADHPPERFCHLVHGVPRSHLQEALRVARWQGAGTIYFTDRTDHGAVDPWESLPGYWDEIVSAIGPGLSE</sequence>
<evidence type="ECO:0000313" key="1">
    <source>
        <dbReference type="EMBL" id="GAA2723355.1"/>
    </source>
</evidence>
<dbReference type="Pfam" id="PF12138">
    <property type="entry name" value="Spherulin4"/>
    <property type="match status" value="1"/>
</dbReference>
<dbReference type="InterPro" id="IPR021986">
    <property type="entry name" value="Spherulin4"/>
</dbReference>
<gene>
    <name evidence="1" type="ORF">GCM10010315_50570</name>
</gene>
<dbReference type="EMBL" id="BAAASL010000022">
    <property type="protein sequence ID" value="GAA2723355.1"/>
    <property type="molecule type" value="Genomic_DNA"/>
</dbReference>
<reference evidence="1 2" key="1">
    <citation type="journal article" date="2019" name="Int. J. Syst. Evol. Microbiol.">
        <title>The Global Catalogue of Microorganisms (GCM) 10K type strain sequencing project: providing services to taxonomists for standard genome sequencing and annotation.</title>
        <authorList>
            <consortium name="The Broad Institute Genomics Platform"/>
            <consortium name="The Broad Institute Genome Sequencing Center for Infectious Disease"/>
            <person name="Wu L."/>
            <person name="Ma J."/>
        </authorList>
    </citation>
    <scope>NUCLEOTIDE SEQUENCE [LARGE SCALE GENOMIC DNA]</scope>
    <source>
        <strain evidence="1 2">JCM 4542</strain>
    </source>
</reference>
<dbReference type="PANTHER" id="PTHR35040">
    <property type="match status" value="1"/>
</dbReference>
<dbReference type="Proteomes" id="UP001500886">
    <property type="component" value="Unassembled WGS sequence"/>
</dbReference>
<dbReference type="PANTHER" id="PTHR35040:SF9">
    <property type="entry name" value="4-LIKE CELL SURFACE PROTEIN, PUTATIVE (AFU_ORTHOLOGUE AFUA_4G14080)-RELATED"/>
    <property type="match status" value="1"/>
</dbReference>
<evidence type="ECO:0000313" key="2">
    <source>
        <dbReference type="Proteomes" id="UP001500886"/>
    </source>
</evidence>
<comment type="caution">
    <text evidence="1">The sequence shown here is derived from an EMBL/GenBank/DDBJ whole genome shotgun (WGS) entry which is preliminary data.</text>
</comment>
<name>A0ABN3U6B3_9ACTN</name>
<protein>
    <submittedName>
        <fullName evidence="1">Spherulation-specific family 4 protein</fullName>
    </submittedName>
</protein>
<organism evidence="1 2">
    <name type="scientific">Streptomyces luteosporeus</name>
    <dbReference type="NCBI Taxonomy" id="173856"/>
    <lineage>
        <taxon>Bacteria</taxon>
        <taxon>Bacillati</taxon>
        <taxon>Actinomycetota</taxon>
        <taxon>Actinomycetes</taxon>
        <taxon>Kitasatosporales</taxon>
        <taxon>Streptomycetaceae</taxon>
        <taxon>Streptomyces</taxon>
    </lineage>
</organism>
<keyword evidence="2" id="KW-1185">Reference proteome</keyword>
<accession>A0ABN3U6B3</accession>
<proteinExistence type="predicted"/>